<proteinExistence type="predicted"/>
<dbReference type="InterPro" id="IPR050283">
    <property type="entry name" value="E-box_TF_Regulators"/>
</dbReference>
<name>A0A7E5WTR4_TRINI</name>
<dbReference type="Pfam" id="PF00010">
    <property type="entry name" value="HLH"/>
    <property type="match status" value="1"/>
</dbReference>
<evidence type="ECO:0000313" key="11">
    <source>
        <dbReference type="Proteomes" id="UP000322000"/>
    </source>
</evidence>
<keyword evidence="2" id="KW-0221">Differentiation</keyword>
<dbReference type="SUPFAM" id="SSF47459">
    <property type="entry name" value="HLH, helix-loop-helix DNA-binding domain"/>
    <property type="match status" value="1"/>
</dbReference>
<organism evidence="11 12">
    <name type="scientific">Trichoplusia ni</name>
    <name type="common">Cabbage looper</name>
    <dbReference type="NCBI Taxonomy" id="7111"/>
    <lineage>
        <taxon>Eukaryota</taxon>
        <taxon>Metazoa</taxon>
        <taxon>Ecdysozoa</taxon>
        <taxon>Arthropoda</taxon>
        <taxon>Hexapoda</taxon>
        <taxon>Insecta</taxon>
        <taxon>Pterygota</taxon>
        <taxon>Neoptera</taxon>
        <taxon>Endopterygota</taxon>
        <taxon>Lepidoptera</taxon>
        <taxon>Glossata</taxon>
        <taxon>Ditrysia</taxon>
        <taxon>Noctuoidea</taxon>
        <taxon>Noctuidae</taxon>
        <taxon>Plusiinae</taxon>
        <taxon>Trichoplusia</taxon>
    </lineage>
</organism>
<evidence type="ECO:0000256" key="7">
    <source>
        <dbReference type="ARBA" id="ARBA00059086"/>
    </source>
</evidence>
<evidence type="ECO:0000259" key="10">
    <source>
        <dbReference type="PROSITE" id="PS50888"/>
    </source>
</evidence>
<dbReference type="PANTHER" id="PTHR23349:SF50">
    <property type="entry name" value="PROTEIN TWIST"/>
    <property type="match status" value="1"/>
</dbReference>
<dbReference type="InParanoid" id="A0A7E5WTR4"/>
<keyword evidence="3" id="KW-0805">Transcription regulation</keyword>
<keyword evidence="11" id="KW-1185">Reference proteome</keyword>
<dbReference type="InterPro" id="IPR036638">
    <property type="entry name" value="HLH_DNA-bd_sf"/>
</dbReference>
<dbReference type="Proteomes" id="UP000322000">
    <property type="component" value="Chromosome 26"/>
</dbReference>
<dbReference type="KEGG" id="tnl:113505630"/>
<dbReference type="GO" id="GO:0046983">
    <property type="term" value="F:protein dimerization activity"/>
    <property type="evidence" value="ECO:0007669"/>
    <property type="project" value="InterPro"/>
</dbReference>
<keyword evidence="5" id="KW-0804">Transcription</keyword>
<sequence>MFISPSRSRGGGAGRRRRAGRCAPVEMVIFLYLVNEGTGRGGPTPAQDSVVAVRLRLPYAHVASRCALRLVNRKTMNYESCENRTVPIKREEDLEYPEDEEQYYGYVPVEVERHSEAQGFAPSSPTHLMDLSNGSERPSQQHPWPSNVVFDGEDRDYQQAAYPTFDQQFIDQRQRQIPRNYCLLFDDSNSQDRARSFYDTAEMPKMGEAVYRGNDDRRDETEEQRRSRSKRSKASRKKTQSFEEMQIQRVMANVRERQRTQSLNEAFASLRQIIPSLPSDKLSKIQTLQLATQYIEFLYQILSNSDSAGNSDTNSDAGSEHGKYLAQDKLSYAFSVWRMEGEWTNGQT</sequence>
<feature type="region of interest" description="Disordered" evidence="9">
    <location>
        <begin position="119"/>
        <end position="145"/>
    </location>
</feature>
<dbReference type="AlphaFoldDB" id="A0A7E5WTR4"/>
<evidence type="ECO:0000256" key="5">
    <source>
        <dbReference type="ARBA" id="ARBA00023163"/>
    </source>
</evidence>
<reference evidence="12" key="1">
    <citation type="submission" date="2025-08" db="UniProtKB">
        <authorList>
            <consortium name="RefSeq"/>
        </authorList>
    </citation>
    <scope>IDENTIFICATION</scope>
</reference>
<keyword evidence="1" id="KW-0217">Developmental protein</keyword>
<feature type="domain" description="BHLH" evidence="10">
    <location>
        <begin position="247"/>
        <end position="298"/>
    </location>
</feature>
<gene>
    <name evidence="12" type="primary">LOC113505630</name>
</gene>
<feature type="compositionally biased region" description="Polar residues" evidence="9">
    <location>
        <begin position="121"/>
        <end position="144"/>
    </location>
</feature>
<evidence type="ECO:0000256" key="2">
    <source>
        <dbReference type="ARBA" id="ARBA00022782"/>
    </source>
</evidence>
<evidence type="ECO:0000256" key="3">
    <source>
        <dbReference type="ARBA" id="ARBA00023015"/>
    </source>
</evidence>
<dbReference type="GO" id="GO:0030154">
    <property type="term" value="P:cell differentiation"/>
    <property type="evidence" value="ECO:0007669"/>
    <property type="project" value="UniProtKB-KW"/>
</dbReference>
<dbReference type="GeneID" id="113505630"/>
<dbReference type="CTD" id="37655"/>
<evidence type="ECO:0000256" key="1">
    <source>
        <dbReference type="ARBA" id="ARBA00022473"/>
    </source>
</evidence>
<dbReference type="GO" id="GO:0000981">
    <property type="term" value="F:DNA-binding transcription factor activity, RNA polymerase II-specific"/>
    <property type="evidence" value="ECO:0007669"/>
    <property type="project" value="TreeGrafter"/>
</dbReference>
<dbReference type="GO" id="GO:0000977">
    <property type="term" value="F:RNA polymerase II transcription regulatory region sequence-specific DNA binding"/>
    <property type="evidence" value="ECO:0007669"/>
    <property type="project" value="TreeGrafter"/>
</dbReference>
<feature type="compositionally biased region" description="Basic residues" evidence="9">
    <location>
        <begin position="227"/>
        <end position="239"/>
    </location>
</feature>
<dbReference type="InterPro" id="IPR011598">
    <property type="entry name" value="bHLH_dom"/>
</dbReference>
<keyword evidence="4" id="KW-0238">DNA-binding</keyword>
<dbReference type="PROSITE" id="PS50888">
    <property type="entry name" value="BHLH"/>
    <property type="match status" value="1"/>
</dbReference>
<dbReference type="SMART" id="SM00353">
    <property type="entry name" value="HLH"/>
    <property type="match status" value="1"/>
</dbReference>
<dbReference type="RefSeq" id="XP_026744228.1">
    <property type="nucleotide sequence ID" value="XM_026888427.1"/>
</dbReference>
<feature type="compositionally biased region" description="Basic and acidic residues" evidence="9">
    <location>
        <begin position="213"/>
        <end position="226"/>
    </location>
</feature>
<evidence type="ECO:0000256" key="8">
    <source>
        <dbReference type="ARBA" id="ARBA00072365"/>
    </source>
</evidence>
<dbReference type="FunFam" id="4.10.280.10:FF:000030">
    <property type="entry name" value="Twist transcription factor"/>
    <property type="match status" value="1"/>
</dbReference>
<evidence type="ECO:0000256" key="4">
    <source>
        <dbReference type="ARBA" id="ARBA00023125"/>
    </source>
</evidence>
<keyword evidence="6" id="KW-0539">Nucleus</keyword>
<evidence type="ECO:0000313" key="12">
    <source>
        <dbReference type="RefSeq" id="XP_026744228.1"/>
    </source>
</evidence>
<evidence type="ECO:0000256" key="6">
    <source>
        <dbReference type="ARBA" id="ARBA00023242"/>
    </source>
</evidence>
<feature type="region of interest" description="Disordered" evidence="9">
    <location>
        <begin position="197"/>
        <end position="242"/>
    </location>
</feature>
<evidence type="ECO:0000256" key="9">
    <source>
        <dbReference type="SAM" id="MobiDB-lite"/>
    </source>
</evidence>
<dbReference type="PANTHER" id="PTHR23349">
    <property type="entry name" value="BASIC HELIX-LOOP-HELIX TRANSCRIPTION FACTOR, TWIST"/>
    <property type="match status" value="1"/>
</dbReference>
<accession>A0A7E5WTR4</accession>
<dbReference type="Gene3D" id="4.10.280.10">
    <property type="entry name" value="Helix-loop-helix DNA-binding domain"/>
    <property type="match status" value="1"/>
</dbReference>
<protein>
    <recommendedName>
        <fullName evidence="8">Protein twist</fullName>
    </recommendedName>
</protein>
<dbReference type="OrthoDB" id="8583783at2759"/>
<comment type="function">
    <text evidence="7">Involved in the establishment and dorsoventral patterning of germ layers in the embryo.</text>
</comment>